<comment type="caution">
    <text evidence="2">The sequence shown here is derived from an EMBL/GenBank/DDBJ whole genome shotgun (WGS) entry which is preliminary data.</text>
</comment>
<sequence length="106" mass="11307">MAPRLLRAMEEADGFYFTFSSQVRLDRWSQGRVVLLDDAGHCAAPTSGMGTSQALSGARVLARHLAGSHGDHRAAFAAYEAELRPYVAENRAKGREGAVAFGGGAR</sequence>
<gene>
    <name evidence="2" type="ORF">RM649_11365</name>
</gene>
<dbReference type="GO" id="GO:0004497">
    <property type="term" value="F:monooxygenase activity"/>
    <property type="evidence" value="ECO:0007669"/>
    <property type="project" value="UniProtKB-KW"/>
</dbReference>
<dbReference type="SUPFAM" id="SSF51905">
    <property type="entry name" value="FAD/NAD(P)-binding domain"/>
    <property type="match status" value="1"/>
</dbReference>
<dbReference type="RefSeq" id="WP_307817308.1">
    <property type="nucleotide sequence ID" value="NZ_JAVREX010000004.1"/>
</dbReference>
<reference evidence="3" key="1">
    <citation type="submission" date="2023-07" db="EMBL/GenBank/DDBJ databases">
        <title>30 novel species of actinomycetes from the DSMZ collection.</title>
        <authorList>
            <person name="Nouioui I."/>
        </authorList>
    </citation>
    <scope>NUCLEOTIDE SEQUENCE [LARGE SCALE GENOMIC DNA]</scope>
    <source>
        <strain evidence="3">DSM 41770</strain>
    </source>
</reference>
<dbReference type="Proteomes" id="UP001183777">
    <property type="component" value="Unassembled WGS sequence"/>
</dbReference>
<evidence type="ECO:0000259" key="1">
    <source>
        <dbReference type="Pfam" id="PF01494"/>
    </source>
</evidence>
<organism evidence="2 3">
    <name type="scientific">Streptomyces salyersiae</name>
    <dbReference type="NCBI Taxonomy" id="3075530"/>
    <lineage>
        <taxon>Bacteria</taxon>
        <taxon>Bacillati</taxon>
        <taxon>Actinomycetota</taxon>
        <taxon>Actinomycetes</taxon>
        <taxon>Kitasatosporales</taxon>
        <taxon>Streptomycetaceae</taxon>
        <taxon>Streptomyces</taxon>
    </lineage>
</organism>
<evidence type="ECO:0000313" key="2">
    <source>
        <dbReference type="EMBL" id="MDT0428241.1"/>
    </source>
</evidence>
<dbReference type="InterPro" id="IPR051704">
    <property type="entry name" value="FAD_aromatic-hydroxylase"/>
</dbReference>
<dbReference type="Gene3D" id="3.50.50.60">
    <property type="entry name" value="FAD/NAD(P)-binding domain"/>
    <property type="match status" value="1"/>
</dbReference>
<dbReference type="Gene3D" id="3.30.9.10">
    <property type="entry name" value="D-Amino Acid Oxidase, subunit A, domain 2"/>
    <property type="match status" value="1"/>
</dbReference>
<accession>A0ABU2RHZ9</accession>
<proteinExistence type="predicted"/>
<evidence type="ECO:0000313" key="3">
    <source>
        <dbReference type="Proteomes" id="UP001183777"/>
    </source>
</evidence>
<feature type="domain" description="FAD-binding" evidence="1">
    <location>
        <begin position="22"/>
        <end position="87"/>
    </location>
</feature>
<name>A0ABU2RHZ9_9ACTN</name>
<keyword evidence="3" id="KW-1185">Reference proteome</keyword>
<dbReference type="InterPro" id="IPR036188">
    <property type="entry name" value="FAD/NAD-bd_sf"/>
</dbReference>
<keyword evidence="2" id="KW-0560">Oxidoreductase</keyword>
<dbReference type="PANTHER" id="PTHR46865">
    <property type="entry name" value="OXIDOREDUCTASE-RELATED"/>
    <property type="match status" value="1"/>
</dbReference>
<protein>
    <submittedName>
        <fullName evidence="2">FAD-dependent monooxygenase</fullName>
    </submittedName>
</protein>
<dbReference type="InterPro" id="IPR002938">
    <property type="entry name" value="FAD-bd"/>
</dbReference>
<dbReference type="Pfam" id="PF01494">
    <property type="entry name" value="FAD_binding_3"/>
    <property type="match status" value="1"/>
</dbReference>
<dbReference type="PANTHER" id="PTHR46865:SF2">
    <property type="entry name" value="MONOOXYGENASE"/>
    <property type="match status" value="1"/>
</dbReference>
<dbReference type="EMBL" id="JAVREX010000004">
    <property type="protein sequence ID" value="MDT0428241.1"/>
    <property type="molecule type" value="Genomic_DNA"/>
</dbReference>
<keyword evidence="2" id="KW-0503">Monooxygenase</keyword>